<name>L7JXM2_TRAHO</name>
<keyword evidence="2" id="KW-1185">Reference proteome</keyword>
<gene>
    <name evidence="1" type="ORF">THOM_1548</name>
</gene>
<protein>
    <submittedName>
        <fullName evidence="1">Uncharacterized protein</fullName>
    </submittedName>
</protein>
<dbReference type="EMBL" id="JH993952">
    <property type="protein sequence ID" value="ELQ75507.1"/>
    <property type="molecule type" value="Genomic_DNA"/>
</dbReference>
<dbReference type="VEuPathDB" id="MicrosporidiaDB:THOM_1548"/>
<sequence>MRMTVSDFVFAGDGDEAMVWVEYWRCVDGGTVGKRLEYLKGVVKTG</sequence>
<accession>L7JXM2</accession>
<organism evidence="1 2">
    <name type="scientific">Trachipleistophora hominis</name>
    <name type="common">Microsporidian parasite</name>
    <dbReference type="NCBI Taxonomy" id="72359"/>
    <lineage>
        <taxon>Eukaryota</taxon>
        <taxon>Fungi</taxon>
        <taxon>Fungi incertae sedis</taxon>
        <taxon>Microsporidia</taxon>
        <taxon>Pleistophoridae</taxon>
        <taxon>Trachipleistophora</taxon>
    </lineage>
</organism>
<dbReference type="AlphaFoldDB" id="L7JXM2"/>
<proteinExistence type="predicted"/>
<dbReference type="HOGENOM" id="CLU_3191631_0_0_1"/>
<dbReference type="Proteomes" id="UP000011185">
    <property type="component" value="Unassembled WGS sequence"/>
</dbReference>
<reference evidence="1 2" key="1">
    <citation type="journal article" date="2012" name="PLoS Pathog.">
        <title>The genome of the obligate intracellular parasite Trachipleistophora hominis: new insights into microsporidian genome dynamics and reductive evolution.</title>
        <authorList>
            <person name="Heinz E."/>
            <person name="Williams T.A."/>
            <person name="Nakjang S."/>
            <person name="Noel C.J."/>
            <person name="Swan D.C."/>
            <person name="Goldberg A.V."/>
            <person name="Harris S.R."/>
            <person name="Weinmaier T."/>
            <person name="Markert S."/>
            <person name="Becher D."/>
            <person name="Bernhardt J."/>
            <person name="Dagan T."/>
            <person name="Hacker C."/>
            <person name="Lucocq J.M."/>
            <person name="Schweder T."/>
            <person name="Rattei T."/>
            <person name="Hall N."/>
            <person name="Hirt R.P."/>
            <person name="Embley T.M."/>
        </authorList>
    </citation>
    <scope>NUCLEOTIDE SEQUENCE [LARGE SCALE GENOMIC DNA]</scope>
</reference>
<dbReference type="InParanoid" id="L7JXM2"/>
<evidence type="ECO:0000313" key="1">
    <source>
        <dbReference type="EMBL" id="ELQ75507.1"/>
    </source>
</evidence>
<dbReference type="OrthoDB" id="10435107at2759"/>
<evidence type="ECO:0000313" key="2">
    <source>
        <dbReference type="Proteomes" id="UP000011185"/>
    </source>
</evidence>